<organism evidence="1">
    <name type="scientific">Candidatus Paraimprobicoccus trichonymphae</name>
    <dbReference type="NCBI Taxonomy" id="3033793"/>
    <lineage>
        <taxon>Bacteria</taxon>
        <taxon>Bacillati</taxon>
        <taxon>Bacillota</taxon>
        <taxon>Clostridia</taxon>
        <taxon>Candidatus Paraimprobicoccus</taxon>
    </lineage>
</organism>
<gene>
    <name evidence="1" type="ORF">RsTaC01_1039</name>
</gene>
<evidence type="ECO:0000313" key="1">
    <source>
        <dbReference type="EMBL" id="BED93083.1"/>
    </source>
</evidence>
<dbReference type="KEGG" id="ptrh:RsTaC01_1039"/>
<proteinExistence type="predicted"/>
<sequence>MTNFLKDIQNFGKTIADKVTKKINHIEIAKEVWIKLKPFIINKQNLKKIIVNTNGIISEKQDSDTRDKSTLEEFFGHNGIMVLIANYSTSFSNFYKILSKPLRDKYKLMKKLSFLQISQSKNDVKEIATLNNNYSNLVEKISPIIKEINFKNGKIKQYDYKSDFRNINRFLELSIDENRPLFTLSNLFHYIKICTRNTNQNLEYLILKFDFAKESEGILNLGEFKIRNLNNLKDLYTNVVGEFQALNRAAIFEKQKEKATKFYIGAAEDFLEFVKKQAAIFLRSQDKRFGTNLSNKKMEIDEITDTKMSKKMNYLDHQKQLFAQFIRELEFEYSKSNSKNSDKNITKLLSEDISNLNLDI</sequence>
<dbReference type="EMBL" id="AP027925">
    <property type="protein sequence ID" value="BED93083.1"/>
    <property type="molecule type" value="Genomic_DNA"/>
</dbReference>
<accession>A0AA48IAG7</accession>
<protein>
    <submittedName>
        <fullName evidence="1">Uncharacterized protein</fullName>
    </submittedName>
</protein>
<reference evidence="1" key="1">
    <citation type="journal article" date="2023" name="ISME J.">
        <title>Emergence of putative energy parasites within Clostridia revealed by genome analysis of a novel endosymbiotic clade.</title>
        <authorList>
            <person name="Takahashi K."/>
            <person name="Kuwahara H."/>
            <person name="Horikawa Y."/>
            <person name="Izawa K."/>
            <person name="Kato D."/>
            <person name="Inagaki T."/>
            <person name="Yuki M."/>
            <person name="Ohkuma M."/>
            <person name="Hongoh Y."/>
        </authorList>
    </citation>
    <scope>NUCLEOTIDE SEQUENCE</scope>
    <source>
        <strain evidence="1">RsTa-C01</strain>
    </source>
</reference>
<dbReference type="Proteomes" id="UP001335720">
    <property type="component" value="Chromosome"/>
</dbReference>
<dbReference type="AlphaFoldDB" id="A0AA48IAG7"/>
<name>A0AA48IAG7_9FIRM</name>